<sequence>MTGEGSAWAAGAVRASAMGAAVAVARRRRVIDFIEIGLQAREESDSAEQGKDRKSTSADFRHSPHIVSDYV</sequence>
<name>A0ABP8U5G4_9ACTN</name>
<evidence type="ECO:0000313" key="3">
    <source>
        <dbReference type="Proteomes" id="UP001501442"/>
    </source>
</evidence>
<keyword evidence="3" id="KW-1185">Reference proteome</keyword>
<evidence type="ECO:0000256" key="1">
    <source>
        <dbReference type="SAM" id="MobiDB-lite"/>
    </source>
</evidence>
<accession>A0ABP8U5G4</accession>
<organism evidence="2 3">
    <name type="scientific">Actinoallomurus vinaceus</name>
    <dbReference type="NCBI Taxonomy" id="1080074"/>
    <lineage>
        <taxon>Bacteria</taxon>
        <taxon>Bacillati</taxon>
        <taxon>Actinomycetota</taxon>
        <taxon>Actinomycetes</taxon>
        <taxon>Streptosporangiales</taxon>
        <taxon>Thermomonosporaceae</taxon>
        <taxon>Actinoallomurus</taxon>
    </lineage>
</organism>
<proteinExistence type="predicted"/>
<dbReference type="Proteomes" id="UP001501442">
    <property type="component" value="Unassembled WGS sequence"/>
</dbReference>
<gene>
    <name evidence="2" type="ORF">GCM10023196_024250</name>
</gene>
<comment type="caution">
    <text evidence="2">The sequence shown here is derived from an EMBL/GenBank/DDBJ whole genome shotgun (WGS) entry which is preliminary data.</text>
</comment>
<evidence type="ECO:0000313" key="2">
    <source>
        <dbReference type="EMBL" id="GAA4624373.1"/>
    </source>
</evidence>
<protein>
    <submittedName>
        <fullName evidence="2">Uncharacterized protein</fullName>
    </submittedName>
</protein>
<feature type="region of interest" description="Disordered" evidence="1">
    <location>
        <begin position="42"/>
        <end position="71"/>
    </location>
</feature>
<reference evidence="3" key="1">
    <citation type="journal article" date="2019" name="Int. J. Syst. Evol. Microbiol.">
        <title>The Global Catalogue of Microorganisms (GCM) 10K type strain sequencing project: providing services to taxonomists for standard genome sequencing and annotation.</title>
        <authorList>
            <consortium name="The Broad Institute Genomics Platform"/>
            <consortium name="The Broad Institute Genome Sequencing Center for Infectious Disease"/>
            <person name="Wu L."/>
            <person name="Ma J."/>
        </authorList>
    </citation>
    <scope>NUCLEOTIDE SEQUENCE [LARGE SCALE GENOMIC DNA]</scope>
    <source>
        <strain evidence="3">JCM 17939</strain>
    </source>
</reference>
<feature type="compositionally biased region" description="Basic and acidic residues" evidence="1">
    <location>
        <begin position="42"/>
        <end position="62"/>
    </location>
</feature>
<dbReference type="EMBL" id="BAABHK010000003">
    <property type="protein sequence ID" value="GAA4624373.1"/>
    <property type="molecule type" value="Genomic_DNA"/>
</dbReference>